<proteinExistence type="predicted"/>
<evidence type="ECO:0000313" key="2">
    <source>
        <dbReference type="Proteomes" id="UP000191897"/>
    </source>
</evidence>
<evidence type="ECO:0000313" key="1">
    <source>
        <dbReference type="EMBL" id="CUX49218.1"/>
    </source>
</evidence>
<name>A0A1S7R9S0_AGRTU</name>
<accession>A0A1S7R9S0</accession>
<gene>
    <name evidence="1" type="ORF">AGR4C_Lc120169</name>
</gene>
<reference evidence="1 2" key="1">
    <citation type="submission" date="2016-01" db="EMBL/GenBank/DDBJ databases">
        <authorList>
            <person name="Oliw E.H."/>
        </authorList>
    </citation>
    <scope>NUCLEOTIDE SEQUENCE [LARGE SCALE GENOMIC DNA]</scope>
    <source>
        <strain evidence="1 2">Kerr 14</strain>
    </source>
</reference>
<dbReference type="AlphaFoldDB" id="A0A1S7R9S0"/>
<dbReference type="EMBL" id="FBWC01000022">
    <property type="protein sequence ID" value="CUX49218.1"/>
    <property type="molecule type" value="Genomic_DNA"/>
</dbReference>
<organism evidence="1 2">
    <name type="scientific">Agrobacterium tumefaciens str. Kerr 14</name>
    <dbReference type="NCBI Taxonomy" id="1183424"/>
    <lineage>
        <taxon>Bacteria</taxon>
        <taxon>Pseudomonadati</taxon>
        <taxon>Pseudomonadota</taxon>
        <taxon>Alphaproteobacteria</taxon>
        <taxon>Hyphomicrobiales</taxon>
        <taxon>Rhizobiaceae</taxon>
        <taxon>Rhizobium/Agrobacterium group</taxon>
        <taxon>Agrobacterium</taxon>
        <taxon>Agrobacterium tumefaciens complex</taxon>
    </lineage>
</organism>
<sequence>MSYSISNFDLKSFFFGGLNHIRIAVNANGIPAAAQQQP</sequence>
<dbReference type="Proteomes" id="UP000191897">
    <property type="component" value="Unassembled WGS sequence"/>
</dbReference>
<protein>
    <submittedName>
        <fullName evidence="1">Uncharacterized protein</fullName>
    </submittedName>
</protein>